<sequence>MVFFHPERQGRCQLQIRWLKKYSAAAERALNELWRVDGRNSSGAGPIFASRAAGWRRGLR</sequence>
<organism evidence="1 2">
    <name type="scientific">Rhizobium rhizogenes</name>
    <name type="common">Agrobacterium rhizogenes</name>
    <dbReference type="NCBI Taxonomy" id="359"/>
    <lineage>
        <taxon>Bacteria</taxon>
        <taxon>Pseudomonadati</taxon>
        <taxon>Pseudomonadota</taxon>
        <taxon>Alphaproteobacteria</taxon>
        <taxon>Hyphomicrobiales</taxon>
        <taxon>Rhizobiaceae</taxon>
        <taxon>Rhizobium/Agrobacterium group</taxon>
        <taxon>Rhizobium</taxon>
    </lineage>
</organism>
<dbReference type="EMBL" id="QRFF01000003">
    <property type="protein sequence ID" value="KAA3501461.1"/>
    <property type="molecule type" value="Genomic_DNA"/>
</dbReference>
<proteinExistence type="predicted"/>
<gene>
    <name evidence="1" type="ORF">DXM27_11140</name>
</gene>
<accession>A0AA88F0U9</accession>
<protein>
    <submittedName>
        <fullName evidence="1">Uncharacterized protein</fullName>
    </submittedName>
</protein>
<dbReference type="Proteomes" id="UP000473658">
    <property type="component" value="Unassembled WGS sequence"/>
</dbReference>
<dbReference type="AlphaFoldDB" id="A0AA88F0U9"/>
<name>A0AA88F0U9_RHIRH</name>
<comment type="caution">
    <text evidence="1">The sequence shown here is derived from an EMBL/GenBank/DDBJ whole genome shotgun (WGS) entry which is preliminary data.</text>
</comment>
<evidence type="ECO:0000313" key="2">
    <source>
        <dbReference type="Proteomes" id="UP000473658"/>
    </source>
</evidence>
<evidence type="ECO:0000313" key="1">
    <source>
        <dbReference type="EMBL" id="KAA3501461.1"/>
    </source>
</evidence>
<reference evidence="1 2" key="1">
    <citation type="submission" date="2018-08" db="EMBL/GenBank/DDBJ databases">
        <title>Crown Gall in kiwifruit.</title>
        <authorList>
            <person name="Visnovsky S.B."/>
            <person name="Pitman A.R."/>
        </authorList>
    </citation>
    <scope>NUCLEOTIDE SEQUENCE [LARGE SCALE GENOMIC DNA]</scope>
    <source>
        <strain evidence="1 2">SBV_302_78_2</strain>
    </source>
</reference>